<evidence type="ECO:0000256" key="9">
    <source>
        <dbReference type="SAM" id="MobiDB-lite"/>
    </source>
</evidence>
<evidence type="ECO:0000256" key="1">
    <source>
        <dbReference type="ARBA" id="ARBA00004141"/>
    </source>
</evidence>
<dbReference type="Pfam" id="PF07885">
    <property type="entry name" value="Ion_trans_2"/>
    <property type="match status" value="2"/>
</dbReference>
<feature type="transmembrane region" description="Helical" evidence="10">
    <location>
        <begin position="257"/>
        <end position="274"/>
    </location>
</feature>
<keyword evidence="2 8" id="KW-0813">Transport</keyword>
<reference evidence="12 13" key="1">
    <citation type="journal article" date="2017" name="Curr. Biol.">
        <title>Genome architecture and evolution of a unichromosomal asexual nematode.</title>
        <authorList>
            <person name="Fradin H."/>
            <person name="Zegar C."/>
            <person name="Gutwein M."/>
            <person name="Lucas J."/>
            <person name="Kovtun M."/>
            <person name="Corcoran D."/>
            <person name="Baugh L.R."/>
            <person name="Kiontke K."/>
            <person name="Gunsalus K."/>
            <person name="Fitch D.H."/>
            <person name="Piano F."/>
        </authorList>
    </citation>
    <scope>NUCLEOTIDE SEQUENCE [LARGE SCALE GENOMIC DNA]</scope>
    <source>
        <strain evidence="12">PF1309</strain>
    </source>
</reference>
<feature type="transmembrane region" description="Helical" evidence="10">
    <location>
        <begin position="105"/>
        <end position="126"/>
    </location>
</feature>
<feature type="transmembrane region" description="Helical" evidence="10">
    <location>
        <begin position="280"/>
        <end position="302"/>
    </location>
</feature>
<evidence type="ECO:0000256" key="10">
    <source>
        <dbReference type="SAM" id="Phobius"/>
    </source>
</evidence>
<gene>
    <name evidence="12" type="ORF">WR25_14016</name>
</gene>
<feature type="domain" description="Potassium channel" evidence="11">
    <location>
        <begin position="234"/>
        <end position="306"/>
    </location>
</feature>
<keyword evidence="6 10" id="KW-0472">Membrane</keyword>
<evidence type="ECO:0000256" key="2">
    <source>
        <dbReference type="ARBA" id="ARBA00022448"/>
    </source>
</evidence>
<dbReference type="GO" id="GO:0015271">
    <property type="term" value="F:outward rectifier potassium channel activity"/>
    <property type="evidence" value="ECO:0007669"/>
    <property type="project" value="TreeGrafter"/>
</dbReference>
<dbReference type="EMBL" id="LIAE01007639">
    <property type="protein sequence ID" value="PAV77932.1"/>
    <property type="molecule type" value="Genomic_DNA"/>
</dbReference>
<evidence type="ECO:0000259" key="11">
    <source>
        <dbReference type="Pfam" id="PF07885"/>
    </source>
</evidence>
<evidence type="ECO:0000256" key="8">
    <source>
        <dbReference type="RuleBase" id="RU003857"/>
    </source>
</evidence>
<keyword evidence="5 8" id="KW-0406">Ion transport</keyword>
<keyword evidence="7 8" id="KW-0407">Ion channel</keyword>
<comment type="subcellular location">
    <subcellularLocation>
        <location evidence="1">Membrane</location>
        <topology evidence="1">Multi-pass membrane protein</topology>
    </subcellularLocation>
</comment>
<evidence type="ECO:0000256" key="7">
    <source>
        <dbReference type="ARBA" id="ARBA00023303"/>
    </source>
</evidence>
<dbReference type="AlphaFoldDB" id="A0A2A2KVJ6"/>
<protein>
    <recommendedName>
        <fullName evidence="11">Potassium channel domain-containing protein</fullName>
    </recommendedName>
</protein>
<dbReference type="Gene3D" id="1.10.287.70">
    <property type="match status" value="1"/>
</dbReference>
<dbReference type="PANTHER" id="PTHR11003">
    <property type="entry name" value="POTASSIUM CHANNEL, SUBFAMILY K"/>
    <property type="match status" value="1"/>
</dbReference>
<comment type="caution">
    <text evidence="12">The sequence shown here is derived from an EMBL/GenBank/DDBJ whole genome shotgun (WGS) entry which is preliminary data.</text>
</comment>
<sequence>MPAIASGISRLVNNVKEGAKGFLPLIILAIYTIVGALIFREIEGPNEEFTLETMKEDREKLIERTILKLNGIRNMKPLHAYNHTRNNLLNYTKALGVDEIHEPHWTFFGSTFYCIAIYTTIGYGNIIPLTTAGRVLTILYAFIGIPLAVISLFALGQLFAKFCKFVWKLLLRSTRVVSKDLERKVTDAVGMDAEGGQKVDVKNNGSTLQQPVNQAADDDDDLLSFPIVLLIFFTIVYVIICATIFWLIEDEWSYGTSMYFTLISFTTIGFGDVIPSEYDYMILVGILLLIGLSLVSTVMTLIQQQIEALANGVQANIDKEYMNALAEAADEGELTESMVEQIETDEQGRPVEKPKKVDGRSLDAVISRMSLGKRLLYHVMPSSSKKRLQKHSEGRQNRATRGTQTGTELLEILLREELLKMELNNELDRLRPGGARIVSTGVREKMVPVEITRQYEPQNFSQRDDSPRPSGSASGFRTQPDVKEDEV</sequence>
<keyword evidence="13" id="KW-1185">Reference proteome</keyword>
<evidence type="ECO:0000256" key="6">
    <source>
        <dbReference type="ARBA" id="ARBA00023136"/>
    </source>
</evidence>
<feature type="transmembrane region" description="Helical" evidence="10">
    <location>
        <begin position="227"/>
        <end position="248"/>
    </location>
</feature>
<keyword evidence="4 10" id="KW-1133">Transmembrane helix</keyword>
<feature type="transmembrane region" description="Helical" evidence="10">
    <location>
        <begin position="21"/>
        <end position="39"/>
    </location>
</feature>
<dbReference type="SUPFAM" id="SSF81324">
    <property type="entry name" value="Voltage-gated potassium channels"/>
    <property type="match status" value="2"/>
</dbReference>
<dbReference type="STRING" id="2018661.A0A2A2KVJ6"/>
<evidence type="ECO:0000256" key="4">
    <source>
        <dbReference type="ARBA" id="ARBA00022989"/>
    </source>
</evidence>
<dbReference type="PRINTS" id="PR01333">
    <property type="entry name" value="2POREKCHANEL"/>
</dbReference>
<evidence type="ECO:0000256" key="5">
    <source>
        <dbReference type="ARBA" id="ARBA00023065"/>
    </source>
</evidence>
<name>A0A2A2KVJ6_9BILA</name>
<keyword evidence="3 8" id="KW-0812">Transmembrane</keyword>
<feature type="region of interest" description="Disordered" evidence="9">
    <location>
        <begin position="449"/>
        <end position="487"/>
    </location>
</feature>
<proteinExistence type="inferred from homology"/>
<dbReference type="GO" id="GO:0030322">
    <property type="term" value="P:stabilization of membrane potential"/>
    <property type="evidence" value="ECO:0007669"/>
    <property type="project" value="TreeGrafter"/>
</dbReference>
<dbReference type="PANTHER" id="PTHR11003:SF345">
    <property type="entry name" value="TWIK FAMILY OF POTASSIUM CHANNELS PROTEIN 18"/>
    <property type="match status" value="1"/>
</dbReference>
<accession>A0A2A2KVJ6</accession>
<evidence type="ECO:0000313" key="12">
    <source>
        <dbReference type="EMBL" id="PAV77932.1"/>
    </source>
</evidence>
<evidence type="ECO:0000256" key="3">
    <source>
        <dbReference type="ARBA" id="ARBA00022692"/>
    </source>
</evidence>
<dbReference type="Proteomes" id="UP000218231">
    <property type="component" value="Unassembled WGS sequence"/>
</dbReference>
<dbReference type="GO" id="GO:0022841">
    <property type="term" value="F:potassium ion leak channel activity"/>
    <property type="evidence" value="ECO:0007669"/>
    <property type="project" value="TreeGrafter"/>
</dbReference>
<dbReference type="InterPro" id="IPR003280">
    <property type="entry name" value="2pore_dom_K_chnl"/>
</dbReference>
<dbReference type="InterPro" id="IPR013099">
    <property type="entry name" value="K_chnl_dom"/>
</dbReference>
<feature type="transmembrane region" description="Helical" evidence="10">
    <location>
        <begin position="138"/>
        <end position="160"/>
    </location>
</feature>
<evidence type="ECO:0000313" key="13">
    <source>
        <dbReference type="Proteomes" id="UP000218231"/>
    </source>
</evidence>
<organism evidence="12 13">
    <name type="scientific">Diploscapter pachys</name>
    <dbReference type="NCBI Taxonomy" id="2018661"/>
    <lineage>
        <taxon>Eukaryota</taxon>
        <taxon>Metazoa</taxon>
        <taxon>Ecdysozoa</taxon>
        <taxon>Nematoda</taxon>
        <taxon>Chromadorea</taxon>
        <taxon>Rhabditida</taxon>
        <taxon>Rhabditina</taxon>
        <taxon>Rhabditomorpha</taxon>
        <taxon>Rhabditoidea</taxon>
        <taxon>Rhabditidae</taxon>
        <taxon>Diploscapter</taxon>
    </lineage>
</organism>
<dbReference type="OrthoDB" id="297496at2759"/>
<feature type="region of interest" description="Disordered" evidence="9">
    <location>
        <begin position="382"/>
        <end position="404"/>
    </location>
</feature>
<feature type="domain" description="Potassium channel" evidence="11">
    <location>
        <begin position="103"/>
        <end position="160"/>
    </location>
</feature>
<comment type="similarity">
    <text evidence="8">Belongs to the two pore domain potassium channel (TC 1.A.1.8) family.</text>
</comment>
<dbReference type="GO" id="GO:0005886">
    <property type="term" value="C:plasma membrane"/>
    <property type="evidence" value="ECO:0007669"/>
    <property type="project" value="TreeGrafter"/>
</dbReference>